<dbReference type="InterPro" id="IPR013854">
    <property type="entry name" value="TF_AP2_C"/>
</dbReference>
<dbReference type="PRINTS" id="PR01748">
    <property type="entry name" value="AP2TNSCPFCT"/>
</dbReference>
<protein>
    <recommendedName>
        <fullName evidence="8">Transcription factor AP-2 C-terminal domain-containing protein</fullName>
    </recommendedName>
</protein>
<dbReference type="PANTHER" id="PTHR10812">
    <property type="entry name" value="TRANSCRIPTION FACTOR AP-2"/>
    <property type="match status" value="1"/>
</dbReference>
<feature type="compositionally biased region" description="Polar residues" evidence="7">
    <location>
        <begin position="86"/>
        <end position="97"/>
    </location>
</feature>
<dbReference type="GO" id="GO:0000977">
    <property type="term" value="F:RNA polymerase II transcription regulatory region sequence-specific DNA binding"/>
    <property type="evidence" value="ECO:0007669"/>
    <property type="project" value="TreeGrafter"/>
</dbReference>
<evidence type="ECO:0000259" key="8">
    <source>
        <dbReference type="Pfam" id="PF03299"/>
    </source>
</evidence>
<evidence type="ECO:0000256" key="5">
    <source>
        <dbReference type="ARBA" id="ARBA00023163"/>
    </source>
</evidence>
<gene>
    <name evidence="9" type="ORF">MSPICULIGERA_LOCUS3784</name>
</gene>
<evidence type="ECO:0000256" key="3">
    <source>
        <dbReference type="ARBA" id="ARBA00023015"/>
    </source>
</evidence>
<dbReference type="PANTHER" id="PTHR10812:SF17">
    <property type="entry name" value="TRANSCRIPTION FACTOR AP-2, ISOFORM D"/>
    <property type="match status" value="1"/>
</dbReference>
<evidence type="ECO:0000256" key="1">
    <source>
        <dbReference type="ARBA" id="ARBA00004123"/>
    </source>
</evidence>
<keyword evidence="10" id="KW-1185">Reference proteome</keyword>
<comment type="caution">
    <text evidence="9">The sequence shown here is derived from an EMBL/GenBank/DDBJ whole genome shotgun (WGS) entry which is preliminary data.</text>
</comment>
<dbReference type="Proteomes" id="UP001177023">
    <property type="component" value="Unassembled WGS sequence"/>
</dbReference>
<evidence type="ECO:0000313" key="10">
    <source>
        <dbReference type="Proteomes" id="UP001177023"/>
    </source>
</evidence>
<evidence type="ECO:0000256" key="2">
    <source>
        <dbReference type="ARBA" id="ARBA00007770"/>
    </source>
</evidence>
<keyword evidence="6" id="KW-0539">Nucleus</keyword>
<accession>A0AA36CB26</accession>
<dbReference type="Pfam" id="PF03299">
    <property type="entry name" value="TF_AP-2"/>
    <property type="match status" value="1"/>
</dbReference>
<evidence type="ECO:0000256" key="4">
    <source>
        <dbReference type="ARBA" id="ARBA00023125"/>
    </source>
</evidence>
<sequence length="353" mass="38151">MRIATEEGDRAVITLEFIISTALQQKIQQKRPASPILSETASKKSPVFTVDLFKNEPPTSVIVNPEPPHSDAAEEEHFSDSESSDQGTNEDSGSTECISPGPGNPGDVFCSVPGRLSLLSSTSKYKVTVAELQRRLSPPESLNASILGGILRRAKSKNGGKSLRDSLEKIGLSLPAGRRKAGSVTLLTSLVEGEALHLARDFTYVCNAEFPAAALADHSTRRSDEERETRIEQLRHAKTILREFTELLQSDRSPMQNNQPDSLLDNGTQEALTGFSLSTHGFGTPAVLAAMNCLQKYLAECIDRVSEPEPAQSTPVGPAVSGLDLSIFQSNPTLASILQAELLKLNNLQNTKF</sequence>
<dbReference type="InterPro" id="IPR004979">
    <property type="entry name" value="TF_AP2"/>
</dbReference>
<evidence type="ECO:0000256" key="6">
    <source>
        <dbReference type="ARBA" id="ARBA00023242"/>
    </source>
</evidence>
<evidence type="ECO:0000313" key="9">
    <source>
        <dbReference type="EMBL" id="CAJ0565126.1"/>
    </source>
</evidence>
<proteinExistence type="inferred from homology"/>
<dbReference type="GO" id="GO:0000981">
    <property type="term" value="F:DNA-binding transcription factor activity, RNA polymerase II-specific"/>
    <property type="evidence" value="ECO:0007669"/>
    <property type="project" value="TreeGrafter"/>
</dbReference>
<keyword evidence="3" id="KW-0805">Transcription regulation</keyword>
<reference evidence="9" key="1">
    <citation type="submission" date="2023-06" db="EMBL/GenBank/DDBJ databases">
        <authorList>
            <person name="Delattre M."/>
        </authorList>
    </citation>
    <scope>NUCLEOTIDE SEQUENCE</scope>
    <source>
        <strain evidence="9">AF72</strain>
    </source>
</reference>
<feature type="region of interest" description="Disordered" evidence="7">
    <location>
        <begin position="57"/>
        <end position="104"/>
    </location>
</feature>
<feature type="non-terminal residue" evidence="9">
    <location>
        <position position="1"/>
    </location>
</feature>
<keyword evidence="5" id="KW-0804">Transcription</keyword>
<dbReference type="EMBL" id="CATQJA010000975">
    <property type="protein sequence ID" value="CAJ0565126.1"/>
    <property type="molecule type" value="Genomic_DNA"/>
</dbReference>
<evidence type="ECO:0000256" key="7">
    <source>
        <dbReference type="SAM" id="MobiDB-lite"/>
    </source>
</evidence>
<dbReference type="GO" id="GO:0042127">
    <property type="term" value="P:regulation of cell population proliferation"/>
    <property type="evidence" value="ECO:0007669"/>
    <property type="project" value="TreeGrafter"/>
</dbReference>
<keyword evidence="4" id="KW-0238">DNA-binding</keyword>
<name>A0AA36CB26_9BILA</name>
<dbReference type="AlphaFoldDB" id="A0AA36CB26"/>
<dbReference type="GO" id="GO:0005634">
    <property type="term" value="C:nucleus"/>
    <property type="evidence" value="ECO:0007669"/>
    <property type="project" value="UniProtKB-SubCell"/>
</dbReference>
<feature type="compositionally biased region" description="Basic and acidic residues" evidence="7">
    <location>
        <begin position="68"/>
        <end position="80"/>
    </location>
</feature>
<comment type="subcellular location">
    <subcellularLocation>
        <location evidence="1">Nucleus</location>
    </subcellularLocation>
</comment>
<comment type="similarity">
    <text evidence="2">Belongs to the AP-2 family.</text>
</comment>
<organism evidence="9 10">
    <name type="scientific">Mesorhabditis spiculigera</name>
    <dbReference type="NCBI Taxonomy" id="96644"/>
    <lineage>
        <taxon>Eukaryota</taxon>
        <taxon>Metazoa</taxon>
        <taxon>Ecdysozoa</taxon>
        <taxon>Nematoda</taxon>
        <taxon>Chromadorea</taxon>
        <taxon>Rhabditida</taxon>
        <taxon>Rhabditina</taxon>
        <taxon>Rhabditomorpha</taxon>
        <taxon>Rhabditoidea</taxon>
        <taxon>Rhabditidae</taxon>
        <taxon>Mesorhabditinae</taxon>
        <taxon>Mesorhabditis</taxon>
    </lineage>
</organism>
<feature type="domain" description="Transcription factor AP-2 C-terminal" evidence="8">
    <location>
        <begin position="109"/>
        <end position="300"/>
    </location>
</feature>